<dbReference type="SUPFAM" id="SSF103473">
    <property type="entry name" value="MFS general substrate transporter"/>
    <property type="match status" value="1"/>
</dbReference>
<evidence type="ECO:0000256" key="2">
    <source>
        <dbReference type="SAM" id="Phobius"/>
    </source>
</evidence>
<dbReference type="InterPro" id="IPR004156">
    <property type="entry name" value="OATP"/>
</dbReference>
<dbReference type="Pfam" id="PF03137">
    <property type="entry name" value="OATP"/>
    <property type="match status" value="2"/>
</dbReference>
<accession>A0ABM0N0B1</accession>
<dbReference type="PANTHER" id="PTHR11388:SF100">
    <property type="entry name" value="SOLUTE CARRIER ORGANIC ANION TRANSPORTER FAMILY MEMBER 4A1"/>
    <property type="match status" value="1"/>
</dbReference>
<feature type="transmembrane region" description="Helical" evidence="2">
    <location>
        <begin position="104"/>
        <end position="126"/>
    </location>
</feature>
<dbReference type="InterPro" id="IPR036259">
    <property type="entry name" value="MFS_trans_sf"/>
</dbReference>
<keyword evidence="3" id="KW-1185">Reference proteome</keyword>
<evidence type="ECO:0000313" key="3">
    <source>
        <dbReference type="Proteomes" id="UP000694865"/>
    </source>
</evidence>
<proteinExistence type="predicted"/>
<organism evidence="3 4">
    <name type="scientific">Saccoglossus kowalevskii</name>
    <name type="common">Acorn worm</name>
    <dbReference type="NCBI Taxonomy" id="10224"/>
    <lineage>
        <taxon>Eukaryota</taxon>
        <taxon>Metazoa</taxon>
        <taxon>Hemichordata</taxon>
        <taxon>Enteropneusta</taxon>
        <taxon>Harrimaniidae</taxon>
        <taxon>Saccoglossus</taxon>
    </lineage>
</organism>
<feature type="transmembrane region" description="Helical" evidence="2">
    <location>
        <begin position="73"/>
        <end position="92"/>
    </location>
</feature>
<evidence type="ECO:0000256" key="1">
    <source>
        <dbReference type="ARBA" id="ARBA00023157"/>
    </source>
</evidence>
<feature type="transmembrane region" description="Helical" evidence="2">
    <location>
        <begin position="147"/>
        <end position="169"/>
    </location>
</feature>
<dbReference type="PANTHER" id="PTHR11388">
    <property type="entry name" value="ORGANIC ANION TRANSPORTER"/>
    <property type="match status" value="1"/>
</dbReference>
<reference evidence="4" key="1">
    <citation type="submission" date="2025-08" db="UniProtKB">
        <authorList>
            <consortium name="RefSeq"/>
        </authorList>
    </citation>
    <scope>IDENTIFICATION</scope>
    <source>
        <tissue evidence="4">Testes</tissue>
    </source>
</reference>
<keyword evidence="1" id="KW-1015">Disulfide bond</keyword>
<dbReference type="GeneID" id="102808990"/>
<feature type="non-terminal residue" evidence="4">
    <location>
        <position position="303"/>
    </location>
</feature>
<feature type="transmembrane region" description="Helical" evidence="2">
    <location>
        <begin position="264"/>
        <end position="284"/>
    </location>
</feature>
<feature type="transmembrane region" description="Helical" evidence="2">
    <location>
        <begin position="37"/>
        <end position="61"/>
    </location>
</feature>
<protein>
    <submittedName>
        <fullName evidence="4">Solute carrier organic anion transporter family member 3A1-like</fullName>
    </submittedName>
</protein>
<sequence>MDTAHCEDNRRHHDNCDVSTGDVSKKSFGWFHNIRSYVALLFTLIVVESSMFAYMASVLPTLERRYSFTSQQIGTMVTASQVSSLVCIPFVTHFLGGPNHHRPRWVAVGILLSCLGIMLCVLPQFLSEPYAYDQADNNTGVASILEAAWGVGLPLGFGVISSACLSIYVDFYRVDMNTIGLTDKDPRWVGAWWLGGIGGAVALLFLSILLCLFPREMPGGRKEIPESESRYTKSSDVASYSGMNVLLHGKEIMVTAWKMLKNPIFILTVLAFALNQPVGFVIFLPKYFQKDLGFTFSTGNLII</sequence>
<dbReference type="RefSeq" id="XP_006825702.1">
    <property type="nucleotide sequence ID" value="XM_006825639.1"/>
</dbReference>
<keyword evidence="2" id="KW-0472">Membrane</keyword>
<keyword evidence="2" id="KW-0812">Transmembrane</keyword>
<dbReference type="Proteomes" id="UP000694865">
    <property type="component" value="Unplaced"/>
</dbReference>
<dbReference type="Gene3D" id="1.20.1250.20">
    <property type="entry name" value="MFS general substrate transporter like domains"/>
    <property type="match status" value="1"/>
</dbReference>
<gene>
    <name evidence="4" type="primary">LOC102808990</name>
</gene>
<evidence type="ECO:0000313" key="4">
    <source>
        <dbReference type="RefSeq" id="XP_006825702.1"/>
    </source>
</evidence>
<name>A0ABM0N0B1_SACKO</name>
<feature type="transmembrane region" description="Helical" evidence="2">
    <location>
        <begin position="189"/>
        <end position="213"/>
    </location>
</feature>
<keyword evidence="2" id="KW-1133">Transmembrane helix</keyword>